<evidence type="ECO:0000313" key="3">
    <source>
        <dbReference type="EMBL" id="CAD8924397.1"/>
    </source>
</evidence>
<dbReference type="AlphaFoldDB" id="A0A7S1CRG2"/>
<evidence type="ECO:0000256" key="2">
    <source>
        <dbReference type="SAM" id="Phobius"/>
    </source>
</evidence>
<feature type="transmembrane region" description="Helical" evidence="2">
    <location>
        <begin position="125"/>
        <end position="143"/>
    </location>
</feature>
<name>A0A7S1CRG2_9STRA</name>
<feature type="transmembrane region" description="Helical" evidence="2">
    <location>
        <begin position="92"/>
        <end position="113"/>
    </location>
</feature>
<organism evidence="3">
    <name type="scientific">Bicosoecida sp. CB-2014</name>
    <dbReference type="NCBI Taxonomy" id="1486930"/>
    <lineage>
        <taxon>Eukaryota</taxon>
        <taxon>Sar</taxon>
        <taxon>Stramenopiles</taxon>
        <taxon>Bigyra</taxon>
        <taxon>Opalozoa</taxon>
        <taxon>Bicosoecida</taxon>
    </lineage>
</organism>
<gene>
    <name evidence="3" type="ORF">BSP0115_LOCUS17660</name>
</gene>
<keyword evidence="2" id="KW-1133">Transmembrane helix</keyword>
<evidence type="ECO:0008006" key="4">
    <source>
        <dbReference type="Google" id="ProtNLM"/>
    </source>
</evidence>
<sequence length="145" mass="14266">MEAAATGRRRQARPPLPPLALALVAPRRVVALSVSDVGGTTGGSGSGAFGPARTAADQGSVPTGAAPAAAEPSSATAAAEATMRLASVGDCLTCRVTGTVGFLGCAAYVAWSIREVPKANVAHRATGFAMAGAFAAVGVYRALMP</sequence>
<accession>A0A7S1CRG2</accession>
<reference evidence="3" key="1">
    <citation type="submission" date="2021-01" db="EMBL/GenBank/DDBJ databases">
        <authorList>
            <person name="Corre E."/>
            <person name="Pelletier E."/>
            <person name="Niang G."/>
            <person name="Scheremetjew M."/>
            <person name="Finn R."/>
            <person name="Kale V."/>
            <person name="Holt S."/>
            <person name="Cochrane G."/>
            <person name="Meng A."/>
            <person name="Brown T."/>
            <person name="Cohen L."/>
        </authorList>
    </citation>
    <scope>NUCLEOTIDE SEQUENCE</scope>
    <source>
        <strain evidence="3">Ms1</strain>
    </source>
</reference>
<keyword evidence="2" id="KW-0472">Membrane</keyword>
<evidence type="ECO:0000256" key="1">
    <source>
        <dbReference type="SAM" id="MobiDB-lite"/>
    </source>
</evidence>
<feature type="region of interest" description="Disordered" evidence="1">
    <location>
        <begin position="36"/>
        <end position="73"/>
    </location>
</feature>
<dbReference type="EMBL" id="HBFS01026369">
    <property type="protein sequence ID" value="CAD8924397.1"/>
    <property type="molecule type" value="Transcribed_RNA"/>
</dbReference>
<proteinExistence type="predicted"/>
<keyword evidence="2" id="KW-0812">Transmembrane</keyword>
<feature type="compositionally biased region" description="Gly residues" evidence="1">
    <location>
        <begin position="39"/>
        <end position="48"/>
    </location>
</feature>
<protein>
    <recommendedName>
        <fullName evidence="4">DUF4536 domain-containing protein</fullName>
    </recommendedName>
</protein>